<comment type="caution">
    <text evidence="1">The sequence shown here is derived from an EMBL/GenBank/DDBJ whole genome shotgun (WGS) entry which is preliminary data.</text>
</comment>
<dbReference type="AlphaFoldDB" id="A0A0F9FE25"/>
<accession>A0A0F9FE25</accession>
<dbReference type="EMBL" id="LAZR01032982">
    <property type="protein sequence ID" value="KKL49362.1"/>
    <property type="molecule type" value="Genomic_DNA"/>
</dbReference>
<proteinExistence type="predicted"/>
<reference evidence="1" key="1">
    <citation type="journal article" date="2015" name="Nature">
        <title>Complex archaea that bridge the gap between prokaryotes and eukaryotes.</title>
        <authorList>
            <person name="Spang A."/>
            <person name="Saw J.H."/>
            <person name="Jorgensen S.L."/>
            <person name="Zaremba-Niedzwiedzka K."/>
            <person name="Martijn J."/>
            <person name="Lind A.E."/>
            <person name="van Eijk R."/>
            <person name="Schleper C."/>
            <person name="Guy L."/>
            <person name="Ettema T.J."/>
        </authorList>
    </citation>
    <scope>NUCLEOTIDE SEQUENCE</scope>
</reference>
<evidence type="ECO:0000313" key="1">
    <source>
        <dbReference type="EMBL" id="KKL49362.1"/>
    </source>
</evidence>
<organism evidence="1">
    <name type="scientific">marine sediment metagenome</name>
    <dbReference type="NCBI Taxonomy" id="412755"/>
    <lineage>
        <taxon>unclassified sequences</taxon>
        <taxon>metagenomes</taxon>
        <taxon>ecological metagenomes</taxon>
    </lineage>
</organism>
<protein>
    <submittedName>
        <fullName evidence="1">Uncharacterized protein</fullName>
    </submittedName>
</protein>
<name>A0A0F9FE25_9ZZZZ</name>
<gene>
    <name evidence="1" type="ORF">LCGC14_2316270</name>
</gene>
<sequence length="171" mass="18206">MKKLLLILTFLLFTTPVPVLALHQAGPPINCVAVVYDSIDLVTGTFRFENVPWADVRTLGDFKVIIVKVFHDRGFPGGPGTQTFGGSAGYAIFGGTSSLKVVAVGSNGVNTTALYRQFHANGNQSFDIPVPTEMAESSTARAVVQLTPQDFSQADNDTAKAMDVGLCTPLE</sequence>